<comment type="similarity">
    <text evidence="6">Belongs to the SOFL plant protein family.</text>
</comment>
<name>A0AA88VQJ7_9ASTE</name>
<evidence type="ECO:0000256" key="1">
    <source>
        <dbReference type="ARBA" id="ARBA00004496"/>
    </source>
</evidence>
<dbReference type="GO" id="GO:0009736">
    <property type="term" value="P:cytokinin-activated signaling pathway"/>
    <property type="evidence" value="ECO:0007669"/>
    <property type="project" value="UniProtKB-KW"/>
</dbReference>
<comment type="subcellular location">
    <subcellularLocation>
        <location evidence="1">Cytoplasm</location>
    </subcellularLocation>
</comment>
<evidence type="ECO:0000256" key="2">
    <source>
        <dbReference type="ARBA" id="ARBA00022490"/>
    </source>
</evidence>
<keyword evidence="5" id="KW-0539">Nucleus</keyword>
<dbReference type="EMBL" id="JAVXUP010001411">
    <property type="protein sequence ID" value="KAK3011928.1"/>
    <property type="molecule type" value="Genomic_DNA"/>
</dbReference>
<dbReference type="GO" id="GO:0009691">
    <property type="term" value="P:cytokinin biosynthetic process"/>
    <property type="evidence" value="ECO:0007669"/>
    <property type="project" value="UniProtKB-KW"/>
</dbReference>
<dbReference type="PANTHER" id="PTHR33347">
    <property type="entry name" value="OSJNBA0091C07.3 PROTEIN"/>
    <property type="match status" value="1"/>
</dbReference>
<evidence type="ECO:0000256" key="6">
    <source>
        <dbReference type="ARBA" id="ARBA00024199"/>
    </source>
</evidence>
<evidence type="ECO:0000313" key="8">
    <source>
        <dbReference type="Proteomes" id="UP001188597"/>
    </source>
</evidence>
<reference evidence="7" key="1">
    <citation type="submission" date="2022-12" db="EMBL/GenBank/DDBJ databases">
        <title>Draft genome assemblies for two species of Escallonia (Escalloniales).</title>
        <authorList>
            <person name="Chanderbali A."/>
            <person name="Dervinis C."/>
            <person name="Anghel I."/>
            <person name="Soltis D."/>
            <person name="Soltis P."/>
            <person name="Zapata F."/>
        </authorList>
    </citation>
    <scope>NUCLEOTIDE SEQUENCE</scope>
    <source>
        <strain evidence="7">UCBG64.0493</strain>
        <tissue evidence="7">Leaf</tissue>
    </source>
</reference>
<comment type="caution">
    <text evidence="7">The sequence shown here is derived from an EMBL/GenBank/DDBJ whole genome shotgun (WGS) entry which is preliminary data.</text>
</comment>
<dbReference type="AlphaFoldDB" id="A0AA88VQJ7"/>
<sequence length="194" mass="21870">MEDLLGSECSSGCESGWTLYLEQSYLSPFPSPREDKFVEAKGVFISEGNRGKYEEEEEDLSMVSDASSGPPHFQEDEEYYGNVTDNGCFYHAPVDATLQNNGGKRQKVKENRRRKVQEQLSLLDDTASSPLVNFSKSSQASVEDILDYSQGYSTTHFQGKSAFQEPYNFLQSNVSRNDLHQNQLSFVCALHVHQ</sequence>
<protein>
    <submittedName>
        <fullName evidence="7">Uncharacterized protein</fullName>
    </submittedName>
</protein>
<dbReference type="PANTHER" id="PTHR33347:SF1">
    <property type="entry name" value="PROTEIN SOB FIVE-LIKE 5"/>
    <property type="match status" value="1"/>
</dbReference>
<dbReference type="InterPro" id="IPR044670">
    <property type="entry name" value="SOFL"/>
</dbReference>
<keyword evidence="3" id="KW-0203">Cytokinin biosynthesis</keyword>
<dbReference type="GO" id="GO:0005737">
    <property type="term" value="C:cytoplasm"/>
    <property type="evidence" value="ECO:0007669"/>
    <property type="project" value="UniProtKB-SubCell"/>
</dbReference>
<keyword evidence="8" id="KW-1185">Reference proteome</keyword>
<proteinExistence type="inferred from homology"/>
<dbReference type="Proteomes" id="UP001188597">
    <property type="component" value="Unassembled WGS sequence"/>
</dbReference>
<organism evidence="7 8">
    <name type="scientific">Escallonia herrerae</name>
    <dbReference type="NCBI Taxonomy" id="1293975"/>
    <lineage>
        <taxon>Eukaryota</taxon>
        <taxon>Viridiplantae</taxon>
        <taxon>Streptophyta</taxon>
        <taxon>Embryophyta</taxon>
        <taxon>Tracheophyta</taxon>
        <taxon>Spermatophyta</taxon>
        <taxon>Magnoliopsida</taxon>
        <taxon>eudicotyledons</taxon>
        <taxon>Gunneridae</taxon>
        <taxon>Pentapetalae</taxon>
        <taxon>asterids</taxon>
        <taxon>campanulids</taxon>
        <taxon>Escalloniales</taxon>
        <taxon>Escalloniaceae</taxon>
        <taxon>Escallonia</taxon>
    </lineage>
</organism>
<evidence type="ECO:0000256" key="5">
    <source>
        <dbReference type="ARBA" id="ARBA00023242"/>
    </source>
</evidence>
<keyword evidence="2" id="KW-0963">Cytoplasm</keyword>
<evidence type="ECO:0000256" key="4">
    <source>
        <dbReference type="ARBA" id="ARBA00022864"/>
    </source>
</evidence>
<gene>
    <name evidence="7" type="ORF">RJ639_010506</name>
</gene>
<accession>A0AA88VQJ7</accession>
<evidence type="ECO:0000313" key="7">
    <source>
        <dbReference type="EMBL" id="KAK3011928.1"/>
    </source>
</evidence>
<keyword evidence="4" id="KW-0932">Cytokinin signaling pathway</keyword>
<evidence type="ECO:0000256" key="3">
    <source>
        <dbReference type="ARBA" id="ARBA00022712"/>
    </source>
</evidence>